<feature type="compositionally biased region" description="Basic and acidic residues" evidence="1">
    <location>
        <begin position="14"/>
        <end position="23"/>
    </location>
</feature>
<keyword evidence="3" id="KW-1185">Reference proteome</keyword>
<protein>
    <submittedName>
        <fullName evidence="2">BZ3500_MvSof-1268-A1-R1_Chr4-3g07387 protein</fullName>
    </submittedName>
</protein>
<proteinExistence type="predicted"/>
<dbReference type="AlphaFoldDB" id="A0A2X0KUR1"/>
<name>A0A2X0KUR1_9BASI</name>
<gene>
    <name evidence="2" type="ORF">BZ3500_MVSOF-1268-A1-R1_CHR4-3G07387</name>
</gene>
<evidence type="ECO:0000313" key="3">
    <source>
        <dbReference type="Proteomes" id="UP000249723"/>
    </source>
</evidence>
<feature type="region of interest" description="Disordered" evidence="1">
    <location>
        <begin position="14"/>
        <end position="40"/>
    </location>
</feature>
<sequence>MELNDKISGAFEMIAEKGVHHEDEEAPERGAPSRSKDLYS</sequence>
<dbReference type="Proteomes" id="UP000249723">
    <property type="component" value="Unassembled WGS sequence"/>
</dbReference>
<reference evidence="3" key="1">
    <citation type="submission" date="2016-10" db="EMBL/GenBank/DDBJ databases">
        <authorList>
            <person name="Jeantristanb JTB J.-T."/>
            <person name="Ricardo R."/>
        </authorList>
    </citation>
    <scope>NUCLEOTIDE SEQUENCE [LARGE SCALE GENOMIC DNA]</scope>
</reference>
<evidence type="ECO:0000256" key="1">
    <source>
        <dbReference type="SAM" id="MobiDB-lite"/>
    </source>
</evidence>
<evidence type="ECO:0000313" key="2">
    <source>
        <dbReference type="EMBL" id="SCZ97702.1"/>
    </source>
</evidence>
<accession>A0A2X0KUR1</accession>
<dbReference type="EMBL" id="FMWP01000093">
    <property type="protein sequence ID" value="SCZ97702.1"/>
    <property type="molecule type" value="Genomic_DNA"/>
</dbReference>
<dbReference type="OrthoDB" id="10535937at2759"/>
<organism evidence="2 3">
    <name type="scientific">Microbotryum saponariae</name>
    <dbReference type="NCBI Taxonomy" id="289078"/>
    <lineage>
        <taxon>Eukaryota</taxon>
        <taxon>Fungi</taxon>
        <taxon>Dikarya</taxon>
        <taxon>Basidiomycota</taxon>
        <taxon>Pucciniomycotina</taxon>
        <taxon>Microbotryomycetes</taxon>
        <taxon>Microbotryales</taxon>
        <taxon>Microbotryaceae</taxon>
        <taxon>Microbotryum</taxon>
    </lineage>
</organism>